<keyword evidence="5" id="KW-0133">Cell shape</keyword>
<dbReference type="GO" id="GO:0005886">
    <property type="term" value="C:plasma membrane"/>
    <property type="evidence" value="ECO:0007669"/>
    <property type="project" value="TreeGrafter"/>
</dbReference>
<evidence type="ECO:0000256" key="3">
    <source>
        <dbReference type="ARBA" id="ARBA00022679"/>
    </source>
</evidence>
<dbReference type="OrthoDB" id="9812661at2"/>
<feature type="transmembrane region" description="Helical" evidence="16">
    <location>
        <begin position="317"/>
        <end position="345"/>
    </location>
</feature>
<keyword evidence="2" id="KW-0328">Glycosyltransferase</keyword>
<gene>
    <name evidence="17" type="ORF">BSZ36_14570</name>
</gene>
<evidence type="ECO:0000256" key="14">
    <source>
        <dbReference type="ARBA" id="ARBA00044770"/>
    </source>
</evidence>
<dbReference type="Proteomes" id="UP000216446">
    <property type="component" value="Unassembled WGS sequence"/>
</dbReference>
<evidence type="ECO:0000256" key="13">
    <source>
        <dbReference type="ARBA" id="ARBA00041418"/>
    </source>
</evidence>
<evidence type="ECO:0000256" key="10">
    <source>
        <dbReference type="ARBA" id="ARBA00033270"/>
    </source>
</evidence>
<evidence type="ECO:0000256" key="11">
    <source>
        <dbReference type="ARBA" id="ARBA00038053"/>
    </source>
</evidence>
<evidence type="ECO:0000256" key="1">
    <source>
        <dbReference type="ARBA" id="ARBA00004141"/>
    </source>
</evidence>
<dbReference type="InterPro" id="IPR001182">
    <property type="entry name" value="FtsW/RodA"/>
</dbReference>
<evidence type="ECO:0000256" key="2">
    <source>
        <dbReference type="ARBA" id="ARBA00022676"/>
    </source>
</evidence>
<dbReference type="Pfam" id="PF01098">
    <property type="entry name" value="FTSW_RODA_SPOVE"/>
    <property type="match status" value="1"/>
</dbReference>
<dbReference type="EC" id="2.4.99.28" evidence="14"/>
<dbReference type="PANTHER" id="PTHR30474">
    <property type="entry name" value="CELL CYCLE PROTEIN"/>
    <property type="match status" value="1"/>
</dbReference>
<feature type="transmembrane region" description="Helical" evidence="16">
    <location>
        <begin position="168"/>
        <end position="184"/>
    </location>
</feature>
<evidence type="ECO:0000313" key="18">
    <source>
        <dbReference type="Proteomes" id="UP000216446"/>
    </source>
</evidence>
<feature type="transmembrane region" description="Helical" evidence="16">
    <location>
        <begin position="284"/>
        <end position="305"/>
    </location>
</feature>
<dbReference type="RefSeq" id="WP_094550193.1">
    <property type="nucleotide sequence ID" value="NZ_MQWB01000001.1"/>
</dbReference>
<feature type="transmembrane region" description="Helical" evidence="16">
    <location>
        <begin position="82"/>
        <end position="103"/>
    </location>
</feature>
<name>A0A259U2N9_9BACT</name>
<reference evidence="17 18" key="1">
    <citation type="submission" date="2016-11" db="EMBL/GenBank/DDBJ databases">
        <title>Study of marine rhodopsin-containing bacteria.</title>
        <authorList>
            <person name="Yoshizawa S."/>
            <person name="Kumagai Y."/>
            <person name="Kogure K."/>
        </authorList>
    </citation>
    <scope>NUCLEOTIDE SEQUENCE [LARGE SCALE GENOMIC DNA]</scope>
    <source>
        <strain evidence="17 18">SG-29</strain>
    </source>
</reference>
<comment type="catalytic activity">
    <reaction evidence="15">
        <text>[GlcNAc-(1-&gt;4)-Mur2Ac(oyl-L-Ala-gamma-D-Glu-L-Lys-D-Ala-D-Ala)](n)-di-trans,octa-cis-undecaprenyl diphosphate + beta-D-GlcNAc-(1-&gt;4)-Mur2Ac(oyl-L-Ala-gamma-D-Glu-L-Lys-D-Ala-D-Ala)-di-trans,octa-cis-undecaprenyl diphosphate = [GlcNAc-(1-&gt;4)-Mur2Ac(oyl-L-Ala-gamma-D-Glu-L-Lys-D-Ala-D-Ala)](n+1)-di-trans,octa-cis-undecaprenyl diphosphate + di-trans,octa-cis-undecaprenyl diphosphate + H(+)</text>
        <dbReference type="Rhea" id="RHEA:23708"/>
        <dbReference type="Rhea" id="RHEA-COMP:9602"/>
        <dbReference type="Rhea" id="RHEA-COMP:9603"/>
        <dbReference type="ChEBI" id="CHEBI:15378"/>
        <dbReference type="ChEBI" id="CHEBI:58405"/>
        <dbReference type="ChEBI" id="CHEBI:60033"/>
        <dbReference type="ChEBI" id="CHEBI:78435"/>
        <dbReference type="EC" id="2.4.99.28"/>
    </reaction>
</comment>
<dbReference type="GO" id="GO:0051301">
    <property type="term" value="P:cell division"/>
    <property type="evidence" value="ECO:0007669"/>
    <property type="project" value="UniProtKB-KW"/>
</dbReference>
<evidence type="ECO:0000256" key="7">
    <source>
        <dbReference type="ARBA" id="ARBA00022989"/>
    </source>
</evidence>
<sequence length="379" mass="39858">MPKALTVSRRPDPAIIGAVLLLAAAGVVAVYSAVSFLAETKAGGDTERFLLKHVLHVGLGLLAMGAASLVDYRKLARFSKAFMIVAIGLLVAVQVMGVVTNGAQRWIDLGFVTFQPSDLAKVAILLHTAVLLTKKQPYIESFARGYLPLLFWIGPTLLLIGMEDLSTAAILLITLAAMMFVGRVRVGHLLGTALVALVLASAFLAANPQRAARVDAWLNTSIFTSEAEAEATFSDQAEGYQARQARIAFAMGGVTGRGPGKSVQRDFLPAPYNDFIFAIVAEEYGLVGALSLLLVFVYVLARGLLRIARGAADPLGLFLAVGITCAVVLYGFVNAAVACGLAPVTGLAMPFVSFGGTSLLMTGIMVGILLNISRHADPA</sequence>
<evidence type="ECO:0000313" key="17">
    <source>
        <dbReference type="EMBL" id="OZC04098.1"/>
    </source>
</evidence>
<dbReference type="GO" id="GO:0032153">
    <property type="term" value="C:cell division site"/>
    <property type="evidence" value="ECO:0007669"/>
    <property type="project" value="TreeGrafter"/>
</dbReference>
<feature type="transmembrane region" description="Helical" evidence="16">
    <location>
        <begin position="351"/>
        <end position="372"/>
    </location>
</feature>
<evidence type="ECO:0000256" key="9">
    <source>
        <dbReference type="ARBA" id="ARBA00032370"/>
    </source>
</evidence>
<keyword evidence="18" id="KW-1185">Reference proteome</keyword>
<dbReference type="AlphaFoldDB" id="A0A259U2N9"/>
<evidence type="ECO:0000256" key="16">
    <source>
        <dbReference type="SAM" id="Phobius"/>
    </source>
</evidence>
<dbReference type="GO" id="GO:0008360">
    <property type="term" value="P:regulation of cell shape"/>
    <property type="evidence" value="ECO:0007669"/>
    <property type="project" value="UniProtKB-KW"/>
</dbReference>
<proteinExistence type="inferred from homology"/>
<dbReference type="GO" id="GO:0009252">
    <property type="term" value="P:peptidoglycan biosynthetic process"/>
    <property type="evidence" value="ECO:0007669"/>
    <property type="project" value="UniProtKB-KW"/>
</dbReference>
<keyword evidence="7 16" id="KW-1133">Transmembrane helix</keyword>
<accession>A0A259U2N9</accession>
<dbReference type="GO" id="GO:0008955">
    <property type="term" value="F:peptidoglycan glycosyltransferase activity"/>
    <property type="evidence" value="ECO:0007669"/>
    <property type="project" value="UniProtKB-EC"/>
</dbReference>
<evidence type="ECO:0000256" key="12">
    <source>
        <dbReference type="ARBA" id="ARBA00041185"/>
    </source>
</evidence>
<organism evidence="17 18">
    <name type="scientific">Rubricoccus marinus</name>
    <dbReference type="NCBI Taxonomy" id="716817"/>
    <lineage>
        <taxon>Bacteria</taxon>
        <taxon>Pseudomonadati</taxon>
        <taxon>Rhodothermota</taxon>
        <taxon>Rhodothermia</taxon>
        <taxon>Rhodothermales</taxon>
        <taxon>Rubricoccaceae</taxon>
        <taxon>Rubricoccus</taxon>
    </lineage>
</organism>
<keyword evidence="3" id="KW-0808">Transferase</keyword>
<evidence type="ECO:0000256" key="15">
    <source>
        <dbReference type="ARBA" id="ARBA00049902"/>
    </source>
</evidence>
<dbReference type="InParanoid" id="A0A259U2N9"/>
<keyword evidence="17" id="KW-0131">Cell cycle</keyword>
<feature type="transmembrane region" description="Helical" evidence="16">
    <location>
        <begin position="189"/>
        <end position="206"/>
    </location>
</feature>
<evidence type="ECO:0000256" key="5">
    <source>
        <dbReference type="ARBA" id="ARBA00022960"/>
    </source>
</evidence>
<comment type="caution">
    <text evidence="17">The sequence shown here is derived from an EMBL/GenBank/DDBJ whole genome shotgun (WGS) entry which is preliminary data.</text>
</comment>
<evidence type="ECO:0000256" key="6">
    <source>
        <dbReference type="ARBA" id="ARBA00022984"/>
    </source>
</evidence>
<keyword evidence="8 16" id="KW-0472">Membrane</keyword>
<comment type="subcellular location">
    <subcellularLocation>
        <location evidence="1">Membrane</location>
        <topology evidence="1">Multi-pass membrane protein</topology>
    </subcellularLocation>
</comment>
<evidence type="ECO:0000256" key="8">
    <source>
        <dbReference type="ARBA" id="ARBA00023136"/>
    </source>
</evidence>
<dbReference type="PANTHER" id="PTHR30474:SF2">
    <property type="entry name" value="PEPTIDOGLYCAN GLYCOSYLTRANSFERASE FTSW-RELATED"/>
    <property type="match status" value="1"/>
</dbReference>
<protein>
    <recommendedName>
        <fullName evidence="12">Probable peptidoglycan glycosyltransferase FtsW</fullName>
        <ecNumber evidence="14">2.4.99.28</ecNumber>
    </recommendedName>
    <alternativeName>
        <fullName evidence="13">Cell division protein FtsW</fullName>
    </alternativeName>
    <alternativeName>
        <fullName evidence="10">Cell wall polymerase</fullName>
    </alternativeName>
    <alternativeName>
        <fullName evidence="9">Peptidoglycan polymerase</fullName>
    </alternativeName>
</protein>
<comment type="similarity">
    <text evidence="11">Belongs to the SEDS family. FtsW subfamily.</text>
</comment>
<dbReference type="GO" id="GO:0015648">
    <property type="term" value="F:lipid-linked peptidoglycan transporter activity"/>
    <property type="evidence" value="ECO:0007669"/>
    <property type="project" value="TreeGrafter"/>
</dbReference>
<dbReference type="EMBL" id="MQWB01000001">
    <property type="protein sequence ID" value="OZC04098.1"/>
    <property type="molecule type" value="Genomic_DNA"/>
</dbReference>
<feature type="transmembrane region" description="Helical" evidence="16">
    <location>
        <begin position="12"/>
        <end position="38"/>
    </location>
</feature>
<keyword evidence="6" id="KW-0573">Peptidoglycan synthesis</keyword>
<evidence type="ECO:0000256" key="4">
    <source>
        <dbReference type="ARBA" id="ARBA00022692"/>
    </source>
</evidence>
<keyword evidence="4 16" id="KW-0812">Transmembrane</keyword>
<feature type="transmembrane region" description="Helical" evidence="16">
    <location>
        <begin position="145"/>
        <end position="162"/>
    </location>
</feature>
<keyword evidence="17" id="KW-0132">Cell division</keyword>
<feature type="transmembrane region" description="Helical" evidence="16">
    <location>
        <begin position="50"/>
        <end position="70"/>
    </location>
</feature>